<dbReference type="AlphaFoldDB" id="A0A084U7M0"/>
<evidence type="ECO:0000256" key="1">
    <source>
        <dbReference type="SAM" id="Phobius"/>
    </source>
</evidence>
<dbReference type="EMBL" id="JMQM01000002">
    <property type="protein sequence ID" value="KFB08956.1"/>
    <property type="molecule type" value="Genomic_DNA"/>
</dbReference>
<feature type="transmembrane region" description="Helical" evidence="1">
    <location>
        <begin position="70"/>
        <end position="92"/>
    </location>
</feature>
<accession>A0A084U7M0</accession>
<reference evidence="2 3" key="1">
    <citation type="submission" date="2014-05" db="EMBL/GenBank/DDBJ databases">
        <title>Draft Genome Sequence of Nitratireductor basaltis Strain UMTGB225, A Marine Bacterium Isolated from Green Barrel Tunicate.</title>
        <authorList>
            <person name="Gan H.Y."/>
        </authorList>
    </citation>
    <scope>NUCLEOTIDE SEQUENCE [LARGE SCALE GENOMIC DNA]</scope>
    <source>
        <strain evidence="2 3">UMTGB225</strain>
    </source>
</reference>
<dbReference type="Proteomes" id="UP000053675">
    <property type="component" value="Unassembled WGS sequence"/>
</dbReference>
<gene>
    <name evidence="2" type="ORF">EL18_03212</name>
</gene>
<keyword evidence="1" id="KW-0472">Membrane</keyword>
<proteinExistence type="predicted"/>
<dbReference type="RefSeq" id="WP_036486252.1">
    <property type="nucleotide sequence ID" value="NZ_JMQM01000002.1"/>
</dbReference>
<sequence length="96" mass="10379">MLMKLDASWLMFAVVTVLLLSYMLAMALDAILGNAAYGPVPNAVIITVGFFGAIYWMNERGVRMANLSESVMTGLVGSFALFFLLVLVKAAANRLT</sequence>
<dbReference type="eggNOG" id="ENOG5030R07">
    <property type="taxonomic scope" value="Bacteria"/>
</dbReference>
<dbReference type="PATRIC" id="fig|472175.3.peg.3208"/>
<name>A0A084U7M0_9HYPH</name>
<organism evidence="2 3">
    <name type="scientific">Nitratireductor basaltis</name>
    <dbReference type="NCBI Taxonomy" id="472175"/>
    <lineage>
        <taxon>Bacteria</taxon>
        <taxon>Pseudomonadati</taxon>
        <taxon>Pseudomonadota</taxon>
        <taxon>Alphaproteobacteria</taxon>
        <taxon>Hyphomicrobiales</taxon>
        <taxon>Phyllobacteriaceae</taxon>
        <taxon>Nitratireductor</taxon>
    </lineage>
</organism>
<evidence type="ECO:0000313" key="3">
    <source>
        <dbReference type="Proteomes" id="UP000053675"/>
    </source>
</evidence>
<keyword evidence="1" id="KW-1133">Transmembrane helix</keyword>
<keyword evidence="1" id="KW-0812">Transmembrane</keyword>
<protein>
    <submittedName>
        <fullName evidence="2">Uncharacterized protein</fullName>
    </submittedName>
</protein>
<dbReference type="OrthoDB" id="8115507at2"/>
<feature type="transmembrane region" description="Helical" evidence="1">
    <location>
        <begin position="7"/>
        <end position="28"/>
    </location>
</feature>
<evidence type="ECO:0000313" key="2">
    <source>
        <dbReference type="EMBL" id="KFB08956.1"/>
    </source>
</evidence>
<keyword evidence="3" id="KW-1185">Reference proteome</keyword>
<feature type="transmembrane region" description="Helical" evidence="1">
    <location>
        <begin position="40"/>
        <end position="58"/>
    </location>
</feature>
<comment type="caution">
    <text evidence="2">The sequence shown here is derived from an EMBL/GenBank/DDBJ whole genome shotgun (WGS) entry which is preliminary data.</text>
</comment>